<keyword evidence="2" id="KW-1185">Reference proteome</keyword>
<name>A0A3P7MQI9_CYLGO</name>
<sequence>MQQEQHQFVDSFLHKFAERRSMFDEDELKRRLEVVYEEISNLIDHGRELQTKTLELKRNASHYEPVYVKLTTDDPLVFFSGQTYERRPRVAGRPNSKEANSDIIRDQLNELKNTQCTLEFLTIDPFLNPYIEKEEQGPYVTETT</sequence>
<proteinExistence type="predicted"/>
<reference evidence="1 2" key="1">
    <citation type="submission" date="2018-11" db="EMBL/GenBank/DDBJ databases">
        <authorList>
            <consortium name="Pathogen Informatics"/>
        </authorList>
    </citation>
    <scope>NUCLEOTIDE SEQUENCE [LARGE SCALE GENOMIC DNA]</scope>
</reference>
<protein>
    <submittedName>
        <fullName evidence="1">Uncharacterized protein</fullName>
    </submittedName>
</protein>
<evidence type="ECO:0000313" key="2">
    <source>
        <dbReference type="Proteomes" id="UP000271889"/>
    </source>
</evidence>
<dbReference type="AlphaFoldDB" id="A0A3P7MQI9"/>
<dbReference type="OrthoDB" id="10567782at2759"/>
<evidence type="ECO:0000313" key="1">
    <source>
        <dbReference type="EMBL" id="VDN32005.1"/>
    </source>
</evidence>
<dbReference type="Proteomes" id="UP000271889">
    <property type="component" value="Unassembled WGS sequence"/>
</dbReference>
<organism evidence="1 2">
    <name type="scientific">Cylicostephanus goldi</name>
    <name type="common">Nematode worm</name>
    <dbReference type="NCBI Taxonomy" id="71465"/>
    <lineage>
        <taxon>Eukaryota</taxon>
        <taxon>Metazoa</taxon>
        <taxon>Ecdysozoa</taxon>
        <taxon>Nematoda</taxon>
        <taxon>Chromadorea</taxon>
        <taxon>Rhabditida</taxon>
        <taxon>Rhabditina</taxon>
        <taxon>Rhabditomorpha</taxon>
        <taxon>Strongyloidea</taxon>
        <taxon>Strongylidae</taxon>
        <taxon>Cylicostephanus</taxon>
    </lineage>
</organism>
<accession>A0A3P7MQI9</accession>
<dbReference type="EMBL" id="UYRV01119933">
    <property type="protein sequence ID" value="VDN32005.1"/>
    <property type="molecule type" value="Genomic_DNA"/>
</dbReference>
<gene>
    <name evidence="1" type="ORF">CGOC_LOCUS11992</name>
</gene>